<dbReference type="AlphaFoldDB" id="X1NMG9"/>
<proteinExistence type="predicted"/>
<sequence length="63" mass="7524">MNKPQLEQIRDHIDAIHKLLEDDIQGNLVLAYYLTKLSKHVNTEIKQMLLAEHEEKRRKKEES</sequence>
<accession>X1NMG9</accession>
<comment type="caution">
    <text evidence="1">The sequence shown here is derived from an EMBL/GenBank/DDBJ whole genome shotgun (WGS) entry which is preliminary data.</text>
</comment>
<organism evidence="1">
    <name type="scientific">marine sediment metagenome</name>
    <dbReference type="NCBI Taxonomy" id="412755"/>
    <lineage>
        <taxon>unclassified sequences</taxon>
        <taxon>metagenomes</taxon>
        <taxon>ecological metagenomes</taxon>
    </lineage>
</organism>
<gene>
    <name evidence="1" type="ORF">S06H3_36072</name>
</gene>
<dbReference type="EMBL" id="BARV01021818">
    <property type="protein sequence ID" value="GAI27960.1"/>
    <property type="molecule type" value="Genomic_DNA"/>
</dbReference>
<reference evidence="1" key="1">
    <citation type="journal article" date="2014" name="Front. Microbiol.">
        <title>High frequency of phylogenetically diverse reductive dehalogenase-homologous genes in deep subseafloor sedimentary metagenomes.</title>
        <authorList>
            <person name="Kawai M."/>
            <person name="Futagami T."/>
            <person name="Toyoda A."/>
            <person name="Takaki Y."/>
            <person name="Nishi S."/>
            <person name="Hori S."/>
            <person name="Arai W."/>
            <person name="Tsubouchi T."/>
            <person name="Morono Y."/>
            <person name="Uchiyama I."/>
            <person name="Ito T."/>
            <person name="Fujiyama A."/>
            <person name="Inagaki F."/>
            <person name="Takami H."/>
        </authorList>
    </citation>
    <scope>NUCLEOTIDE SEQUENCE</scope>
    <source>
        <strain evidence="1">Expedition CK06-06</strain>
    </source>
</reference>
<evidence type="ECO:0000313" key="1">
    <source>
        <dbReference type="EMBL" id="GAI27960.1"/>
    </source>
</evidence>
<protein>
    <submittedName>
        <fullName evidence="1">Uncharacterized protein</fullName>
    </submittedName>
</protein>
<name>X1NMG9_9ZZZZ</name>